<dbReference type="Proteomes" id="UP000827092">
    <property type="component" value="Unassembled WGS sequence"/>
</dbReference>
<evidence type="ECO:0000313" key="7">
    <source>
        <dbReference type="EMBL" id="KAG8193007.1"/>
    </source>
</evidence>
<dbReference type="Gene3D" id="3.40.50.1820">
    <property type="entry name" value="alpha/beta hydrolase"/>
    <property type="match status" value="1"/>
</dbReference>
<keyword evidence="2 5" id="KW-0732">Signal</keyword>
<comment type="caution">
    <text evidence="7">The sequence shown here is derived from an EMBL/GenBank/DDBJ whole genome shotgun (WGS) entry which is preliminary data.</text>
</comment>
<dbReference type="EMBL" id="JAFNEN010000132">
    <property type="protein sequence ID" value="KAG8193007.1"/>
    <property type="molecule type" value="Genomic_DNA"/>
</dbReference>
<evidence type="ECO:0000256" key="3">
    <source>
        <dbReference type="ARBA" id="ARBA00023180"/>
    </source>
</evidence>
<gene>
    <name evidence="7" type="ORF">JTE90_028127</name>
</gene>
<proteinExistence type="inferred from homology"/>
<feature type="signal peptide" evidence="5">
    <location>
        <begin position="1"/>
        <end position="24"/>
    </location>
</feature>
<dbReference type="InterPro" id="IPR051093">
    <property type="entry name" value="Neuroligin/BSAL"/>
</dbReference>
<dbReference type="InterPro" id="IPR019819">
    <property type="entry name" value="Carboxylesterase_B_CS"/>
</dbReference>
<keyword evidence="8" id="KW-1185">Reference proteome</keyword>
<evidence type="ECO:0000259" key="6">
    <source>
        <dbReference type="Pfam" id="PF00135"/>
    </source>
</evidence>
<evidence type="ECO:0000256" key="4">
    <source>
        <dbReference type="SAM" id="Phobius"/>
    </source>
</evidence>
<feature type="transmembrane region" description="Helical" evidence="4">
    <location>
        <begin position="669"/>
        <end position="691"/>
    </location>
</feature>
<feature type="domain" description="Carboxylesterase type B" evidence="6">
    <location>
        <begin position="115"/>
        <end position="636"/>
    </location>
</feature>
<keyword evidence="4" id="KW-1133">Transmembrane helix</keyword>
<feature type="chain" id="PRO_5043540723" description="Carboxylesterase type B domain-containing protein" evidence="5">
    <location>
        <begin position="25"/>
        <end position="859"/>
    </location>
</feature>
<organism evidence="7 8">
    <name type="scientific">Oedothorax gibbosus</name>
    <dbReference type="NCBI Taxonomy" id="931172"/>
    <lineage>
        <taxon>Eukaryota</taxon>
        <taxon>Metazoa</taxon>
        <taxon>Ecdysozoa</taxon>
        <taxon>Arthropoda</taxon>
        <taxon>Chelicerata</taxon>
        <taxon>Arachnida</taxon>
        <taxon>Araneae</taxon>
        <taxon>Araneomorphae</taxon>
        <taxon>Entelegynae</taxon>
        <taxon>Araneoidea</taxon>
        <taxon>Linyphiidae</taxon>
        <taxon>Erigoninae</taxon>
        <taxon>Oedothorax</taxon>
    </lineage>
</organism>
<dbReference type="Pfam" id="PF00135">
    <property type="entry name" value="COesterase"/>
    <property type="match status" value="1"/>
</dbReference>
<dbReference type="SUPFAM" id="SSF53474">
    <property type="entry name" value="alpha/beta-Hydrolases"/>
    <property type="match status" value="1"/>
</dbReference>
<dbReference type="PROSITE" id="PS00941">
    <property type="entry name" value="CARBOXYLESTERASE_B_2"/>
    <property type="match status" value="1"/>
</dbReference>
<dbReference type="InterPro" id="IPR029058">
    <property type="entry name" value="AB_hydrolase_fold"/>
</dbReference>
<accession>A0AAV6V9X9</accession>
<evidence type="ECO:0000256" key="2">
    <source>
        <dbReference type="ARBA" id="ARBA00022729"/>
    </source>
</evidence>
<keyword evidence="4" id="KW-0812">Transmembrane</keyword>
<dbReference type="PANTHER" id="PTHR43903">
    <property type="entry name" value="NEUROLIGIN"/>
    <property type="match status" value="1"/>
</dbReference>
<evidence type="ECO:0000256" key="1">
    <source>
        <dbReference type="ARBA" id="ARBA00005964"/>
    </source>
</evidence>
<dbReference type="InterPro" id="IPR002018">
    <property type="entry name" value="CarbesteraseB"/>
</dbReference>
<protein>
    <recommendedName>
        <fullName evidence="6">Carboxylesterase type B domain-containing protein</fullName>
    </recommendedName>
</protein>
<keyword evidence="3" id="KW-0325">Glycoprotein</keyword>
<dbReference type="AlphaFoldDB" id="A0AAV6V9X9"/>
<evidence type="ECO:0000256" key="5">
    <source>
        <dbReference type="SAM" id="SignalP"/>
    </source>
</evidence>
<name>A0AAV6V9X9_9ARAC</name>
<evidence type="ECO:0000313" key="8">
    <source>
        <dbReference type="Proteomes" id="UP000827092"/>
    </source>
</evidence>
<keyword evidence="4" id="KW-0472">Membrane</keyword>
<sequence>MSNTYHIQLLFALFLILKIQNVHTQSEADDRFNKNYKYLADQDGRMYTRYYRDSYTEFEHAVDDDRCKDLLQTPFEIKRSTHFGIVRGRQVSLCDAPDLELRLRPGQPGSFGPRSHVKVFLGIPYAEPPVRRRDGDSYQLKPPKPGVQFKDLDASRYRPACPQNEKYIRKGRGINTTDEDCLYLNIFVPSEARYDEPVVNKFPVMFYIHDGNFDHGGAALFPGHMLAASQKVVVVTFNYRLGYLGFLATGDENSPGNYGMLDQVAALEWVYDNIAVFDGDPFKITVFGSGAGAASAALLAISPLSRRFIKRVIAQNGSPIADWAAIAEPNFMINTSQILGDELGCDNRDFQRLVDCVGKRSNNEIKILKIKPRIGWLPWGPVLDNFTRYGEKKFLPLAPIDTLERGVLFNKEFAYMTGVSRDAGASIFLEEAGDYRDLEVTVEVFEKKIKDFMKMYNYTVNAQGIFEAIDFMYSPPVDPLNRTLLREAYINMLTDRYYVSPLDKTLQLMLKNQVPTYAYVLNYTLQGYLLPIRDIVSTDVDHLLLSGAPFMSPKFFPSYLNLNAAKWTEADRNMSRFMMEAWANFAKEGNPTPKRLYNNILWVPINERNYTYLNMNATNTTSTMVTDYRDRESRFWNFLMPFFIDREPPTLAPTLEPGVLELRVVTSALWGSVAIGSLLIVITLFVCVLYCRIRRNEPDDDLNSSREDTRLKGLSAPHLKGICIFYIRISSYDFTISYPPPKLISIWREGILDEDVLSMASIPLASFSASKIHNHLKSKHGIEDEPNGKTNSKAFHQNVFDGVDKMLQNYNNKLMNSIWGQYNLYAAHAFQKNNESSALKADIFSLPQVKNLWDFRAAH</sequence>
<comment type="similarity">
    <text evidence="1">Belongs to the type-B carboxylesterase/lipase family.</text>
</comment>
<reference evidence="7 8" key="1">
    <citation type="journal article" date="2022" name="Nat. Ecol. Evol.">
        <title>A masculinizing supergene underlies an exaggerated male reproductive morph in a spider.</title>
        <authorList>
            <person name="Hendrickx F."/>
            <person name="De Corte Z."/>
            <person name="Sonet G."/>
            <person name="Van Belleghem S.M."/>
            <person name="Kostlbacher S."/>
            <person name="Vangestel C."/>
        </authorList>
    </citation>
    <scope>NUCLEOTIDE SEQUENCE [LARGE SCALE GENOMIC DNA]</scope>
    <source>
        <strain evidence="7">W744_W776</strain>
    </source>
</reference>